<dbReference type="EMBL" id="CAOQHR010000003">
    <property type="protein sequence ID" value="CAI6331753.1"/>
    <property type="molecule type" value="Genomic_DNA"/>
</dbReference>
<organism evidence="2 3">
    <name type="scientific">Periconia digitata</name>
    <dbReference type="NCBI Taxonomy" id="1303443"/>
    <lineage>
        <taxon>Eukaryota</taxon>
        <taxon>Fungi</taxon>
        <taxon>Dikarya</taxon>
        <taxon>Ascomycota</taxon>
        <taxon>Pezizomycotina</taxon>
        <taxon>Dothideomycetes</taxon>
        <taxon>Pleosporomycetidae</taxon>
        <taxon>Pleosporales</taxon>
        <taxon>Massarineae</taxon>
        <taxon>Periconiaceae</taxon>
        <taxon>Periconia</taxon>
    </lineage>
</organism>
<evidence type="ECO:0000313" key="2">
    <source>
        <dbReference type="EMBL" id="CAI6331753.1"/>
    </source>
</evidence>
<keyword evidence="3" id="KW-1185">Reference proteome</keyword>
<feature type="compositionally biased region" description="Low complexity" evidence="1">
    <location>
        <begin position="241"/>
        <end position="253"/>
    </location>
</feature>
<accession>A0A9W4U9W7</accession>
<reference evidence="2" key="1">
    <citation type="submission" date="2023-01" db="EMBL/GenBank/DDBJ databases">
        <authorList>
            <person name="Van Ghelder C."/>
            <person name="Rancurel C."/>
        </authorList>
    </citation>
    <scope>NUCLEOTIDE SEQUENCE</scope>
    <source>
        <strain evidence="2">CNCM I-4278</strain>
    </source>
</reference>
<gene>
    <name evidence="2" type="ORF">PDIGIT_LOCUS4782</name>
</gene>
<comment type="caution">
    <text evidence="2">The sequence shown here is derived from an EMBL/GenBank/DDBJ whole genome shotgun (WGS) entry which is preliminary data.</text>
</comment>
<sequence length="450" mass="49415">MRYAFLLRHVPAFAILVPETALPIPCRLTVRYAEAEKRAVVEVRLLVDIDGFDEPQPFDLTYNPTNWVHEEISWSSARGILSQNQLMGLARNQSASKSCSAKILSLSLLTPCAIRCSPSIKSVAPKPGGSSSYGHLLSLSRTTSCKIIFDVGRLEKQSHSAFFYIITYPQHLANLPAERCHETWRQLDWTDLHPEESALPSYAAVSAKRSRAGSSSPSAPPSKYARVQGNAIPFSALSAGSPTEKATTTTASPSPQPPSPRIGHASEIERVFDTLIESRLPAALQKMMPDALALLFAGSDSPESSNAAPRPGTNSIRAPAIIDRLSSRDQAFSKALQNLRADMEDDALEVRKQGDVEFFETLNDYKLDLLEAKDAHVAEMNEEFQCRMEDLRDETIELVGETKAAIEDCADTVYLNAWDRLEGIGNLASLRRSRVTTSSTEGRRATSLPL</sequence>
<dbReference type="AlphaFoldDB" id="A0A9W4U9W7"/>
<feature type="region of interest" description="Disordered" evidence="1">
    <location>
        <begin position="235"/>
        <end position="263"/>
    </location>
</feature>
<evidence type="ECO:0000313" key="3">
    <source>
        <dbReference type="Proteomes" id="UP001152607"/>
    </source>
</evidence>
<evidence type="ECO:0000256" key="1">
    <source>
        <dbReference type="SAM" id="MobiDB-lite"/>
    </source>
</evidence>
<name>A0A9W4U9W7_9PLEO</name>
<protein>
    <submittedName>
        <fullName evidence="2">Uncharacterized protein</fullName>
    </submittedName>
</protein>
<proteinExistence type="predicted"/>
<dbReference type="Proteomes" id="UP001152607">
    <property type="component" value="Unassembled WGS sequence"/>
</dbReference>